<feature type="domain" description="DUF4097" evidence="3">
    <location>
        <begin position="245"/>
        <end position="460"/>
    </location>
</feature>
<protein>
    <submittedName>
        <fullName evidence="5">Uncharacterized protein</fullName>
    </submittedName>
</protein>
<feature type="compositionally biased region" description="Gly residues" evidence="1">
    <location>
        <begin position="469"/>
        <end position="483"/>
    </location>
</feature>
<dbReference type="PANTHER" id="PTHR34094">
    <property type="match status" value="1"/>
</dbReference>
<keyword evidence="2" id="KW-0812">Transmembrane</keyword>
<reference evidence="6" key="1">
    <citation type="submission" date="2018-02" db="EMBL/GenBank/DDBJ databases">
        <authorList>
            <person name="Hausmann B."/>
        </authorList>
    </citation>
    <scope>NUCLEOTIDE SEQUENCE [LARGE SCALE GENOMIC DNA]</scope>
    <source>
        <strain evidence="6">Peat soil MAG SbA1</strain>
    </source>
</reference>
<feature type="transmembrane region" description="Helical" evidence="2">
    <location>
        <begin position="21"/>
        <end position="41"/>
    </location>
</feature>
<evidence type="ECO:0000259" key="3">
    <source>
        <dbReference type="Pfam" id="PF13349"/>
    </source>
</evidence>
<keyword evidence="2" id="KW-0472">Membrane</keyword>
<dbReference type="AlphaFoldDB" id="A0A2U3LDQ1"/>
<evidence type="ECO:0000313" key="6">
    <source>
        <dbReference type="Proteomes" id="UP000238701"/>
    </source>
</evidence>
<gene>
    <name evidence="5" type="ORF">SBA1_980053</name>
</gene>
<feature type="region of interest" description="Disordered" evidence="1">
    <location>
        <begin position="459"/>
        <end position="508"/>
    </location>
</feature>
<dbReference type="Pfam" id="PF22570">
    <property type="entry name" value="LiaF-TM"/>
    <property type="match status" value="1"/>
</dbReference>
<feature type="transmembrane region" description="Helical" evidence="2">
    <location>
        <begin position="80"/>
        <end position="101"/>
    </location>
</feature>
<dbReference type="Proteomes" id="UP000238701">
    <property type="component" value="Unassembled WGS sequence"/>
</dbReference>
<dbReference type="PANTHER" id="PTHR34094:SF1">
    <property type="entry name" value="PROTEIN FAM185A"/>
    <property type="match status" value="1"/>
</dbReference>
<evidence type="ECO:0000313" key="5">
    <source>
        <dbReference type="EMBL" id="SPF50051.1"/>
    </source>
</evidence>
<organism evidence="5 6">
    <name type="scientific">Candidatus Sulfotelmatobacter kueseliae</name>
    <dbReference type="NCBI Taxonomy" id="2042962"/>
    <lineage>
        <taxon>Bacteria</taxon>
        <taxon>Pseudomonadati</taxon>
        <taxon>Acidobacteriota</taxon>
        <taxon>Terriglobia</taxon>
        <taxon>Terriglobales</taxon>
        <taxon>Candidatus Korobacteraceae</taxon>
        <taxon>Candidatus Sulfotelmatobacter</taxon>
    </lineage>
</organism>
<evidence type="ECO:0000259" key="4">
    <source>
        <dbReference type="Pfam" id="PF22570"/>
    </source>
</evidence>
<evidence type="ECO:0000256" key="1">
    <source>
        <dbReference type="SAM" id="MobiDB-lite"/>
    </source>
</evidence>
<dbReference type="Pfam" id="PF13349">
    <property type="entry name" value="DUF4097"/>
    <property type="match status" value="1"/>
</dbReference>
<keyword evidence="2" id="KW-1133">Transmembrane helix</keyword>
<evidence type="ECO:0000256" key="2">
    <source>
        <dbReference type="SAM" id="Phobius"/>
    </source>
</evidence>
<feature type="transmembrane region" description="Helical" evidence="2">
    <location>
        <begin position="47"/>
        <end position="68"/>
    </location>
</feature>
<feature type="domain" description="LiaF transmembrane" evidence="4">
    <location>
        <begin position="24"/>
        <end position="97"/>
    </location>
</feature>
<proteinExistence type="predicted"/>
<dbReference type="OrthoDB" id="127291at2"/>
<dbReference type="InterPro" id="IPR054331">
    <property type="entry name" value="LiaF_TM"/>
</dbReference>
<dbReference type="InterPro" id="IPR025164">
    <property type="entry name" value="Toastrack_DUF4097"/>
</dbReference>
<sequence length="508" mass="54976">MASPTQSPVQPPVPPRRHRSFAGPLVLIILGVVFLLGNLHMLSWARMWHLFANYWGALLILWGVIKLIEHMQAQREGTRTPGIGAGGIFLIIMLVVFGLIANQMERVNWSGLRDQMNFDDNDFSDMFGQTYNFNDHLEQDFPAGASFKVIDNHGAVSVHASEDNKIAVVVRKRVGAERQSDADKYNSETKPTLTTIGGLVTLDAKVEGAGDHPVEADLDISLPRKVAVSIISRRGDVNLADREANVDVSAQHSDTSVEDVKGNVKVSQEKGSVKVEQITGDVHVEGRMNEVAVNDVSGAAQLDGEFQESVKLGRIAKTVTFKSSRTDMEFSRIDGSLDLDSDELHADAITGPLHLTTRSKNIRLDGVSGDARLQDDNGTIELIMRALGNVQIDNRNGDIQLSLPEKAGFRLDARTRDGEIQSDFPELKVSSDEHEARASGSVGNGAAHVVLNNEHEGIQIRKAPVSGGPKEGVPGGVTGGIKGVPGDKQSKPGKSLPEPKQKVEPSEN</sequence>
<feature type="compositionally biased region" description="Basic and acidic residues" evidence="1">
    <location>
        <begin position="497"/>
        <end position="508"/>
    </location>
</feature>
<accession>A0A2U3LDQ1</accession>
<name>A0A2U3LDQ1_9BACT</name>
<dbReference type="EMBL" id="OMOD01000197">
    <property type="protein sequence ID" value="SPF50051.1"/>
    <property type="molecule type" value="Genomic_DNA"/>
</dbReference>